<evidence type="ECO:0000256" key="5">
    <source>
        <dbReference type="ARBA" id="ARBA00023125"/>
    </source>
</evidence>
<evidence type="ECO:0000256" key="2">
    <source>
        <dbReference type="ARBA" id="ARBA00022741"/>
    </source>
</evidence>
<feature type="region of interest" description="Disordered" evidence="6">
    <location>
        <begin position="514"/>
        <end position="556"/>
    </location>
</feature>
<dbReference type="OrthoDB" id="372624at2759"/>
<dbReference type="Gene3D" id="3.40.50.10810">
    <property type="entry name" value="Tandem AAA-ATPase domain"/>
    <property type="match status" value="1"/>
</dbReference>
<dbReference type="PROSITE" id="PS51204">
    <property type="entry name" value="HSA"/>
    <property type="match status" value="1"/>
</dbReference>
<dbReference type="SMART" id="SM00573">
    <property type="entry name" value="HSA"/>
    <property type="match status" value="1"/>
</dbReference>
<dbReference type="Pfam" id="PF07529">
    <property type="entry name" value="HSA"/>
    <property type="match status" value="1"/>
</dbReference>
<keyword evidence="5" id="KW-0238">DNA-binding</keyword>
<comment type="subcellular location">
    <subcellularLocation>
        <location evidence="1">Nucleus</location>
    </subcellularLocation>
</comment>
<dbReference type="PANTHER" id="PTHR45685:SF1">
    <property type="entry name" value="HELICASE SRCAP"/>
    <property type="match status" value="1"/>
</dbReference>
<dbReference type="GO" id="GO:0042393">
    <property type="term" value="F:histone binding"/>
    <property type="evidence" value="ECO:0007669"/>
    <property type="project" value="TreeGrafter"/>
</dbReference>
<dbReference type="AlphaFoldDB" id="A0A8K1CF12"/>
<name>A0A8K1CF12_PYTOL</name>
<feature type="region of interest" description="Disordered" evidence="6">
    <location>
        <begin position="368"/>
        <end position="493"/>
    </location>
</feature>
<organism evidence="8 9">
    <name type="scientific">Pythium oligandrum</name>
    <name type="common">Mycoparasitic fungus</name>
    <dbReference type="NCBI Taxonomy" id="41045"/>
    <lineage>
        <taxon>Eukaryota</taxon>
        <taxon>Sar</taxon>
        <taxon>Stramenopiles</taxon>
        <taxon>Oomycota</taxon>
        <taxon>Peronosporomycetes</taxon>
        <taxon>Pythiales</taxon>
        <taxon>Pythiaceae</taxon>
        <taxon>Pythium</taxon>
    </lineage>
</organism>
<dbReference type="GO" id="GO:0004386">
    <property type="term" value="F:helicase activity"/>
    <property type="evidence" value="ECO:0007669"/>
    <property type="project" value="UniProtKB-KW"/>
</dbReference>
<dbReference type="GO" id="GO:0016887">
    <property type="term" value="F:ATP hydrolysis activity"/>
    <property type="evidence" value="ECO:0007669"/>
    <property type="project" value="TreeGrafter"/>
</dbReference>
<keyword evidence="9" id="KW-1185">Reference proteome</keyword>
<feature type="region of interest" description="Disordered" evidence="6">
    <location>
        <begin position="218"/>
        <end position="253"/>
    </location>
</feature>
<dbReference type="GO" id="GO:0000812">
    <property type="term" value="C:Swr1 complex"/>
    <property type="evidence" value="ECO:0007669"/>
    <property type="project" value="TreeGrafter"/>
</dbReference>
<dbReference type="PANTHER" id="PTHR45685">
    <property type="entry name" value="HELICASE SRCAP-RELATED"/>
    <property type="match status" value="1"/>
</dbReference>
<evidence type="ECO:0000313" key="9">
    <source>
        <dbReference type="Proteomes" id="UP000794436"/>
    </source>
</evidence>
<gene>
    <name evidence="8" type="ORF">Poli38472_010897</name>
</gene>
<feature type="compositionally biased region" description="Acidic residues" evidence="6">
    <location>
        <begin position="441"/>
        <end position="477"/>
    </location>
</feature>
<dbReference type="SUPFAM" id="SSF52540">
    <property type="entry name" value="P-loop containing nucleoside triphosphate hydrolases"/>
    <property type="match status" value="1"/>
</dbReference>
<dbReference type="Pfam" id="PF00176">
    <property type="entry name" value="SNF2-rel_dom"/>
    <property type="match status" value="1"/>
</dbReference>
<feature type="compositionally biased region" description="Acidic residues" evidence="6">
    <location>
        <begin position="233"/>
        <end position="253"/>
    </location>
</feature>
<keyword evidence="3" id="KW-0378">Hydrolase</keyword>
<dbReference type="InterPro" id="IPR014012">
    <property type="entry name" value="HSA_dom"/>
</dbReference>
<evidence type="ECO:0000256" key="6">
    <source>
        <dbReference type="SAM" id="MobiDB-lite"/>
    </source>
</evidence>
<feature type="compositionally biased region" description="Basic and acidic residues" evidence="6">
    <location>
        <begin position="404"/>
        <end position="413"/>
    </location>
</feature>
<feature type="compositionally biased region" description="Acidic residues" evidence="6">
    <location>
        <begin position="414"/>
        <end position="430"/>
    </location>
</feature>
<accession>A0A8K1CF12</accession>
<feature type="region of interest" description="Disordered" evidence="6">
    <location>
        <begin position="1"/>
        <end position="59"/>
    </location>
</feature>
<dbReference type="EMBL" id="SPLM01000075">
    <property type="protein sequence ID" value="TMW61834.1"/>
    <property type="molecule type" value="Genomic_DNA"/>
</dbReference>
<evidence type="ECO:0000256" key="4">
    <source>
        <dbReference type="ARBA" id="ARBA00022840"/>
    </source>
</evidence>
<dbReference type="GO" id="GO:0006338">
    <property type="term" value="P:chromatin remodeling"/>
    <property type="evidence" value="ECO:0007669"/>
    <property type="project" value="TreeGrafter"/>
</dbReference>
<feature type="compositionally biased region" description="Basic and acidic residues" evidence="6">
    <location>
        <begin position="47"/>
        <end position="59"/>
    </location>
</feature>
<dbReference type="InterPro" id="IPR038718">
    <property type="entry name" value="SNF2-like_sf"/>
</dbReference>
<evidence type="ECO:0000259" key="7">
    <source>
        <dbReference type="PROSITE" id="PS51204"/>
    </source>
</evidence>
<evidence type="ECO:0000256" key="1">
    <source>
        <dbReference type="ARBA" id="ARBA00004123"/>
    </source>
</evidence>
<keyword evidence="4" id="KW-0067">ATP-binding</keyword>
<keyword evidence="3" id="KW-0347">Helicase</keyword>
<sequence length="624" mass="70931">MANARLKLAREKSRKRRRSDAESKEEGLTEVPDAESRAKTTQESGNEAEKTPDEGIDDVKQALLERKTALEARVQALTLGKPVPKLEERGYDANGHRLERAHRDFLLQEMEWMAADFAQERKWRLKSARTLSISVLSHHNKLASRTARAEKTEEERRRRLAARIGRDVKKFWVKIDKIISFKVKLQSDELRKAAMDRHLKTLVAQTERYASALAVAFQEPEPPPSPLDKMEQEAEENSEDSDFKEDVEEVDDETTIEMEEAMASADEQGEKLAQLKQEGEMSIEELRAKYAAMDAMSDVAEPSGEDQASEASDSDFDMSAEEEPDDERTMAEEEQMTSSHDVEEEVALLQEESELSVDELRARYAAAFEASDASEHEDEDMVEDRDSEYHQGEEELDDETTVDVAEREEFTREEVEEEIALLQEESELSIDELRAKYTSMMEEENEMENTQHDEEEEPEESDDDDEFEPSEEVDDETSIAVEEANAPRTQEDVQDELAALQEESTLSIEELRARYESEAASPPSSPSPSPERETDEHATDTEAATDEDTSTALEPSHFGYKRPYMLTSRLNLREYQEAGVNWLIQMSEKRLNGILADEMGLGKTIQTITLLAHLASARGVWGRT</sequence>
<dbReference type="InterPro" id="IPR000330">
    <property type="entry name" value="SNF2_N"/>
</dbReference>
<comment type="caution">
    <text evidence="8">The sequence shown here is derived from an EMBL/GenBank/DDBJ whole genome shotgun (WGS) entry which is preliminary data.</text>
</comment>
<evidence type="ECO:0000256" key="3">
    <source>
        <dbReference type="ARBA" id="ARBA00022806"/>
    </source>
</evidence>
<evidence type="ECO:0000313" key="8">
    <source>
        <dbReference type="EMBL" id="TMW61834.1"/>
    </source>
</evidence>
<feature type="compositionally biased region" description="Acidic residues" evidence="6">
    <location>
        <begin position="303"/>
        <end position="326"/>
    </location>
</feature>
<dbReference type="InterPro" id="IPR050520">
    <property type="entry name" value="INO80/SWR1_helicase"/>
</dbReference>
<feature type="compositionally biased region" description="Acidic residues" evidence="6">
    <location>
        <begin position="375"/>
        <end position="386"/>
    </location>
</feature>
<feature type="domain" description="HSA" evidence="7">
    <location>
        <begin position="90"/>
        <end position="162"/>
    </location>
</feature>
<feature type="compositionally biased region" description="Basic and acidic residues" evidence="6">
    <location>
        <begin position="530"/>
        <end position="540"/>
    </location>
</feature>
<feature type="region of interest" description="Disordered" evidence="6">
    <location>
        <begin position="294"/>
        <end position="345"/>
    </location>
</feature>
<dbReference type="Proteomes" id="UP000794436">
    <property type="component" value="Unassembled WGS sequence"/>
</dbReference>
<proteinExistence type="predicted"/>
<protein>
    <recommendedName>
        <fullName evidence="7">HSA domain-containing protein</fullName>
    </recommendedName>
</protein>
<dbReference type="GO" id="GO:0005524">
    <property type="term" value="F:ATP binding"/>
    <property type="evidence" value="ECO:0007669"/>
    <property type="project" value="UniProtKB-KW"/>
</dbReference>
<dbReference type="GO" id="GO:0003677">
    <property type="term" value="F:DNA binding"/>
    <property type="evidence" value="ECO:0007669"/>
    <property type="project" value="UniProtKB-KW"/>
</dbReference>
<keyword evidence="2" id="KW-0547">Nucleotide-binding</keyword>
<dbReference type="InterPro" id="IPR027417">
    <property type="entry name" value="P-loop_NTPase"/>
</dbReference>
<reference evidence="8" key="1">
    <citation type="submission" date="2019-03" db="EMBL/GenBank/DDBJ databases">
        <title>Long read genome sequence of the mycoparasitic Pythium oligandrum ATCC 38472 isolated from sugarbeet rhizosphere.</title>
        <authorList>
            <person name="Gaulin E."/>
        </authorList>
    </citation>
    <scope>NUCLEOTIDE SEQUENCE</scope>
    <source>
        <strain evidence="8">ATCC 38472_TT</strain>
    </source>
</reference>